<dbReference type="InterPro" id="IPR050250">
    <property type="entry name" value="Macrolide_Exporter_MacB"/>
</dbReference>
<dbReference type="RefSeq" id="WP_185272724.1">
    <property type="nucleotide sequence ID" value="NZ_CP055156.1"/>
</dbReference>
<evidence type="ECO:0000259" key="8">
    <source>
        <dbReference type="Pfam" id="PF12704"/>
    </source>
</evidence>
<evidence type="ECO:0000256" key="3">
    <source>
        <dbReference type="ARBA" id="ARBA00022692"/>
    </source>
</evidence>
<protein>
    <submittedName>
        <fullName evidence="9">ABC transporter permease</fullName>
    </submittedName>
</protein>
<keyword evidence="3 6" id="KW-0812">Transmembrane</keyword>
<dbReference type="InterPro" id="IPR003838">
    <property type="entry name" value="ABC3_permease_C"/>
</dbReference>
<sequence length="418" mass="46930">MLKNYLKIAWKVLLRRKFFTFISLFGISFTLMILMVATAMVDHLTGSHTPETRLDRTIFVNFNKMTSQDKGSMMNAIPSYYYLQHYVIPMKTPEKIAIGSTFRGVNSYVNNKRLSLDLKYTDANFWEILEFNFLEGKAFNQQNLKNADKLAVITEYTRNQYFGANVPAVGKYIVVDGVRYQVCGVVEDVPISRFNSYAHVWVPLTTANINKGDTSFFGDYMAIILARKPSDISKIQAEYQHIVRQIKVPDPKNFNRFSSYAEGVLEGMVVRQLFGDRYGDDSGMGKFIAVVTLIVLLFMLMPTINLVNINVSRILERSSEIGVRKAFGASSRTLIGQFLVENIFLTLLGGLLGFLLSALALQLISNSGIIPYAQLTLNWRVFGIGMGLSLLFGLLSGVIPAYKMSKLQAVEALKGGKL</sequence>
<reference evidence="9 10" key="1">
    <citation type="journal article" date="2018" name="Int. J. Syst. Evol. Microbiol.">
        <title>Adhaeribacter swui sp. nov., isolated from wet mud.</title>
        <authorList>
            <person name="Kim D.U."/>
            <person name="Kim K.W."/>
            <person name="Kang M.S."/>
            <person name="Kim J.Y."/>
            <person name="Jang J.H."/>
            <person name="Kim M.K."/>
        </authorList>
    </citation>
    <scope>NUCLEOTIDE SEQUENCE [LARGE SCALE GENOMIC DNA]</scope>
    <source>
        <strain evidence="9 10">KCTC 52873</strain>
    </source>
</reference>
<dbReference type="EMBL" id="CP055156">
    <property type="protein sequence ID" value="QNF31941.1"/>
    <property type="molecule type" value="Genomic_DNA"/>
</dbReference>
<feature type="domain" description="ABC3 transporter permease C-terminal" evidence="7">
    <location>
        <begin position="293"/>
        <end position="408"/>
    </location>
</feature>
<dbReference type="Pfam" id="PF12704">
    <property type="entry name" value="MacB_PCD"/>
    <property type="match status" value="1"/>
</dbReference>
<evidence type="ECO:0000256" key="1">
    <source>
        <dbReference type="ARBA" id="ARBA00004651"/>
    </source>
</evidence>
<dbReference type="GO" id="GO:0005886">
    <property type="term" value="C:plasma membrane"/>
    <property type="evidence" value="ECO:0007669"/>
    <property type="project" value="UniProtKB-SubCell"/>
</dbReference>
<keyword evidence="5 6" id="KW-0472">Membrane</keyword>
<dbReference type="Pfam" id="PF02687">
    <property type="entry name" value="FtsX"/>
    <property type="match status" value="1"/>
</dbReference>
<feature type="transmembrane region" description="Helical" evidence="6">
    <location>
        <begin position="377"/>
        <end position="399"/>
    </location>
</feature>
<evidence type="ECO:0000313" key="10">
    <source>
        <dbReference type="Proteomes" id="UP000515237"/>
    </source>
</evidence>
<evidence type="ECO:0000313" key="9">
    <source>
        <dbReference type="EMBL" id="QNF31941.1"/>
    </source>
</evidence>
<evidence type="ECO:0000256" key="2">
    <source>
        <dbReference type="ARBA" id="ARBA00022475"/>
    </source>
</evidence>
<evidence type="ECO:0000256" key="5">
    <source>
        <dbReference type="ARBA" id="ARBA00023136"/>
    </source>
</evidence>
<feature type="transmembrane region" description="Helical" evidence="6">
    <location>
        <begin position="342"/>
        <end position="365"/>
    </location>
</feature>
<keyword evidence="10" id="KW-1185">Reference proteome</keyword>
<dbReference type="KEGG" id="aswu:HUW51_04075"/>
<keyword evidence="2" id="KW-1003">Cell membrane</keyword>
<keyword evidence="4 6" id="KW-1133">Transmembrane helix</keyword>
<dbReference type="PANTHER" id="PTHR30572">
    <property type="entry name" value="MEMBRANE COMPONENT OF TRANSPORTER-RELATED"/>
    <property type="match status" value="1"/>
</dbReference>
<accession>A0A7G7G457</accession>
<dbReference type="AlphaFoldDB" id="A0A7G7G457"/>
<evidence type="ECO:0000256" key="6">
    <source>
        <dbReference type="SAM" id="Phobius"/>
    </source>
</evidence>
<gene>
    <name evidence="9" type="ORF">HUW51_04075</name>
</gene>
<feature type="domain" description="MacB-like periplasmic core" evidence="8">
    <location>
        <begin position="20"/>
        <end position="239"/>
    </location>
</feature>
<comment type="subcellular location">
    <subcellularLocation>
        <location evidence="1">Cell membrane</location>
        <topology evidence="1">Multi-pass membrane protein</topology>
    </subcellularLocation>
</comment>
<evidence type="ECO:0000256" key="4">
    <source>
        <dbReference type="ARBA" id="ARBA00022989"/>
    </source>
</evidence>
<name>A0A7G7G457_9BACT</name>
<proteinExistence type="predicted"/>
<dbReference type="InterPro" id="IPR025857">
    <property type="entry name" value="MacB_PCD"/>
</dbReference>
<organism evidence="9 10">
    <name type="scientific">Adhaeribacter swui</name>
    <dbReference type="NCBI Taxonomy" id="2086471"/>
    <lineage>
        <taxon>Bacteria</taxon>
        <taxon>Pseudomonadati</taxon>
        <taxon>Bacteroidota</taxon>
        <taxon>Cytophagia</taxon>
        <taxon>Cytophagales</taxon>
        <taxon>Hymenobacteraceae</taxon>
        <taxon>Adhaeribacter</taxon>
    </lineage>
</organism>
<feature type="transmembrane region" description="Helical" evidence="6">
    <location>
        <begin position="21"/>
        <end position="41"/>
    </location>
</feature>
<dbReference type="PANTHER" id="PTHR30572:SF18">
    <property type="entry name" value="ABC-TYPE MACROLIDE FAMILY EXPORT SYSTEM PERMEASE COMPONENT 2"/>
    <property type="match status" value="1"/>
</dbReference>
<dbReference type="Proteomes" id="UP000515237">
    <property type="component" value="Chromosome"/>
</dbReference>
<dbReference type="GO" id="GO:0022857">
    <property type="term" value="F:transmembrane transporter activity"/>
    <property type="evidence" value="ECO:0007669"/>
    <property type="project" value="TreeGrafter"/>
</dbReference>
<feature type="transmembrane region" description="Helical" evidence="6">
    <location>
        <begin position="287"/>
        <end position="307"/>
    </location>
</feature>
<evidence type="ECO:0000259" key="7">
    <source>
        <dbReference type="Pfam" id="PF02687"/>
    </source>
</evidence>